<dbReference type="KEGG" id="bliq:INP51_15470"/>
<dbReference type="PANTHER" id="PTHR42794">
    <property type="entry name" value="HEMIN IMPORT ATP-BINDING PROTEIN HMUV"/>
    <property type="match status" value="1"/>
</dbReference>
<keyword evidence="3 6" id="KW-0067">ATP-binding</keyword>
<organism evidence="6 7">
    <name type="scientific">Blautia liquoris</name>
    <dbReference type="NCBI Taxonomy" id="2779518"/>
    <lineage>
        <taxon>Bacteria</taxon>
        <taxon>Bacillati</taxon>
        <taxon>Bacillota</taxon>
        <taxon>Clostridia</taxon>
        <taxon>Lachnospirales</taxon>
        <taxon>Lachnospiraceae</taxon>
        <taxon>Blautia</taxon>
    </lineage>
</organism>
<dbReference type="CDD" id="cd03214">
    <property type="entry name" value="ABC_Iron-Siderophores_B12_Hemin"/>
    <property type="match status" value="1"/>
</dbReference>
<accession>A0A7M2RG50</accession>
<dbReference type="PANTHER" id="PTHR42794:SF1">
    <property type="entry name" value="HEMIN IMPORT ATP-BINDING PROTEIN HMUV"/>
    <property type="match status" value="1"/>
</dbReference>
<feature type="domain" description="ABC transporter" evidence="5">
    <location>
        <begin position="2"/>
        <end position="239"/>
    </location>
</feature>
<dbReference type="RefSeq" id="WP_193735636.1">
    <property type="nucleotide sequence ID" value="NZ_CP063304.1"/>
</dbReference>
<dbReference type="GO" id="GO:0005524">
    <property type="term" value="F:ATP binding"/>
    <property type="evidence" value="ECO:0007669"/>
    <property type="project" value="UniProtKB-KW"/>
</dbReference>
<evidence type="ECO:0000256" key="4">
    <source>
        <dbReference type="ARBA" id="ARBA00022967"/>
    </source>
</evidence>
<dbReference type="EMBL" id="CP063304">
    <property type="protein sequence ID" value="QOV19316.1"/>
    <property type="molecule type" value="Genomic_DNA"/>
</dbReference>
<keyword evidence="2" id="KW-0547">Nucleotide-binding</keyword>
<protein>
    <submittedName>
        <fullName evidence="6">ABC transporter ATP-binding protein</fullName>
    </submittedName>
</protein>
<dbReference type="GO" id="GO:0016887">
    <property type="term" value="F:ATP hydrolysis activity"/>
    <property type="evidence" value="ECO:0007669"/>
    <property type="project" value="InterPro"/>
</dbReference>
<sequence>MIDAENITAGYGDVEILHGVSFSLKDNENLSIIGPNGCGKTTLLRALAGTLSFSGDILLDGKNVKDYKKKALAGKISMLSQSTQVYFNYTVYDTVMMGRYIHEKDGVFRKVSARDKSMVQKAMEATGIEQIYDREVNTLSGGQLQRVLLAKVIAQDPDIILLDEPTNHLDLSYQVELIQFLKKWSKRKGKSVIGVLHDMNLAMMLTDRVLLMDHGKIEADGSCRHIFGSDLLNKVYHMNVSHYMVDSLGRWQDIAEDKRHQD</sequence>
<name>A0A7M2RG50_9FIRM</name>
<evidence type="ECO:0000259" key="5">
    <source>
        <dbReference type="PROSITE" id="PS50893"/>
    </source>
</evidence>
<dbReference type="SUPFAM" id="SSF52540">
    <property type="entry name" value="P-loop containing nucleoside triphosphate hydrolases"/>
    <property type="match status" value="1"/>
</dbReference>
<dbReference type="SMART" id="SM00382">
    <property type="entry name" value="AAA"/>
    <property type="match status" value="1"/>
</dbReference>
<dbReference type="FunFam" id="3.40.50.300:FF:000134">
    <property type="entry name" value="Iron-enterobactin ABC transporter ATP-binding protein"/>
    <property type="match status" value="1"/>
</dbReference>
<dbReference type="PROSITE" id="PS50893">
    <property type="entry name" value="ABC_TRANSPORTER_2"/>
    <property type="match status" value="1"/>
</dbReference>
<keyword evidence="7" id="KW-1185">Reference proteome</keyword>
<dbReference type="InterPro" id="IPR003593">
    <property type="entry name" value="AAA+_ATPase"/>
</dbReference>
<dbReference type="Gene3D" id="3.40.50.300">
    <property type="entry name" value="P-loop containing nucleotide triphosphate hydrolases"/>
    <property type="match status" value="1"/>
</dbReference>
<evidence type="ECO:0000313" key="7">
    <source>
        <dbReference type="Proteomes" id="UP000593601"/>
    </source>
</evidence>
<evidence type="ECO:0000256" key="1">
    <source>
        <dbReference type="ARBA" id="ARBA00022448"/>
    </source>
</evidence>
<gene>
    <name evidence="6" type="ORF">INP51_15470</name>
</gene>
<evidence type="ECO:0000256" key="3">
    <source>
        <dbReference type="ARBA" id="ARBA00022840"/>
    </source>
</evidence>
<dbReference type="InterPro" id="IPR003439">
    <property type="entry name" value="ABC_transporter-like_ATP-bd"/>
</dbReference>
<dbReference type="Proteomes" id="UP000593601">
    <property type="component" value="Chromosome"/>
</dbReference>
<keyword evidence="4" id="KW-1278">Translocase</keyword>
<dbReference type="InterPro" id="IPR027417">
    <property type="entry name" value="P-loop_NTPase"/>
</dbReference>
<dbReference type="AlphaFoldDB" id="A0A7M2RG50"/>
<dbReference type="InterPro" id="IPR017871">
    <property type="entry name" value="ABC_transporter-like_CS"/>
</dbReference>
<dbReference type="PROSITE" id="PS00211">
    <property type="entry name" value="ABC_TRANSPORTER_1"/>
    <property type="match status" value="1"/>
</dbReference>
<dbReference type="Pfam" id="PF00005">
    <property type="entry name" value="ABC_tran"/>
    <property type="match status" value="1"/>
</dbReference>
<keyword evidence="1" id="KW-0813">Transport</keyword>
<evidence type="ECO:0000256" key="2">
    <source>
        <dbReference type="ARBA" id="ARBA00022741"/>
    </source>
</evidence>
<evidence type="ECO:0000313" key="6">
    <source>
        <dbReference type="EMBL" id="QOV19316.1"/>
    </source>
</evidence>
<reference evidence="6 7" key="1">
    <citation type="submission" date="2020-10" db="EMBL/GenBank/DDBJ databases">
        <title>Blautia liquoris sp.nov., isolated from the mud in a fermentation cellar used for the production of Chinese strong-flavoured liquor.</title>
        <authorList>
            <person name="Lu L."/>
        </authorList>
    </citation>
    <scope>NUCLEOTIDE SEQUENCE [LARGE SCALE GENOMIC DNA]</scope>
    <source>
        <strain evidence="6 7">LZLJ-3</strain>
    </source>
</reference>
<proteinExistence type="predicted"/>